<reference evidence="3 4" key="1">
    <citation type="journal article" date="2016" name="Nat. Commun.">
        <title>Thousands of microbial genomes shed light on interconnected biogeochemical processes in an aquifer system.</title>
        <authorList>
            <person name="Anantharaman K."/>
            <person name="Brown C.T."/>
            <person name="Hug L.A."/>
            <person name="Sharon I."/>
            <person name="Castelle C.J."/>
            <person name="Probst A.J."/>
            <person name="Thomas B.C."/>
            <person name="Singh A."/>
            <person name="Wilkins M.J."/>
            <person name="Karaoz U."/>
            <person name="Brodie E.L."/>
            <person name="Williams K.H."/>
            <person name="Hubbard S.S."/>
            <person name="Banfield J.F."/>
        </authorList>
    </citation>
    <scope>NUCLEOTIDE SEQUENCE [LARGE SCALE GENOMIC DNA]</scope>
</reference>
<feature type="transmembrane region" description="Helical" evidence="1">
    <location>
        <begin position="6"/>
        <end position="21"/>
    </location>
</feature>
<proteinExistence type="predicted"/>
<dbReference type="InterPro" id="IPR058058">
    <property type="entry name" value="CBU_0592-like"/>
</dbReference>
<name>A0A1F5MH33_9BACT</name>
<keyword evidence="1" id="KW-0472">Membrane</keyword>
<comment type="caution">
    <text evidence="3">The sequence shown here is derived from an EMBL/GenBank/DDBJ whole genome shotgun (WGS) entry which is preliminary data.</text>
</comment>
<evidence type="ECO:0000259" key="2">
    <source>
        <dbReference type="Pfam" id="PF26604"/>
    </source>
</evidence>
<evidence type="ECO:0000313" key="3">
    <source>
        <dbReference type="EMBL" id="OGE64662.1"/>
    </source>
</evidence>
<keyword evidence="1" id="KW-0812">Transmembrane</keyword>
<evidence type="ECO:0000256" key="1">
    <source>
        <dbReference type="SAM" id="Phobius"/>
    </source>
</evidence>
<evidence type="ECO:0000313" key="4">
    <source>
        <dbReference type="Proteomes" id="UP000183317"/>
    </source>
</evidence>
<dbReference type="Pfam" id="PF26604">
    <property type="entry name" value="CBU_0592"/>
    <property type="match status" value="1"/>
</dbReference>
<feature type="domain" description="CBU-0592-like" evidence="2">
    <location>
        <begin position="4"/>
        <end position="77"/>
    </location>
</feature>
<keyword evidence="1" id="KW-1133">Transmembrane helix</keyword>
<protein>
    <recommendedName>
        <fullName evidence="2">CBU-0592-like domain-containing protein</fullName>
    </recommendedName>
</protein>
<dbReference type="NCBIfam" id="NF047864">
    <property type="entry name" value="CBU_0592_membra"/>
    <property type="match status" value="1"/>
</dbReference>
<sequence>MITDFIGWIGAALLIAAYFLVSTKKITPTSVTYQLMNFLGAFGAGINVFAQSAYPSVALETVWGSIAIYGLYKALRK</sequence>
<feature type="transmembrane region" description="Helical" evidence="1">
    <location>
        <begin position="33"/>
        <end position="50"/>
    </location>
</feature>
<dbReference type="EMBL" id="MFDU01000003">
    <property type="protein sequence ID" value="OGE64662.1"/>
    <property type="molecule type" value="Genomic_DNA"/>
</dbReference>
<organism evidence="3 4">
    <name type="scientific">Candidatus Daviesbacteria bacterium RIFCSPLOWO2_02_FULL_36_8</name>
    <dbReference type="NCBI Taxonomy" id="1797793"/>
    <lineage>
        <taxon>Bacteria</taxon>
        <taxon>Candidatus Daviesiibacteriota</taxon>
    </lineage>
</organism>
<accession>A0A1F5MH33</accession>
<dbReference type="Proteomes" id="UP000183317">
    <property type="component" value="Unassembled WGS sequence"/>
</dbReference>
<dbReference type="AlphaFoldDB" id="A0A1F5MH33"/>
<gene>
    <name evidence="3" type="ORF">A3J13_02205</name>
</gene>